<reference evidence="2" key="1">
    <citation type="submission" date="2022-04" db="EMBL/GenBank/DDBJ databases">
        <title>Xanthomonas prunicola pv. tritici, a pathogen causing a previously unreported foliar disease of wheat.</title>
        <authorList>
            <person name="Clavijo F."/>
            <person name="Curland R.D."/>
            <person name="Dill-Macky R."/>
            <person name="Pereyra S."/>
            <person name="Roman-Reyna V."/>
            <person name="Siri M.I."/>
        </authorList>
    </citation>
    <scope>NUCLEOTIDE SEQUENCE</scope>
    <source>
        <strain evidence="2">CIX249</strain>
    </source>
</reference>
<feature type="domain" description="XAC0095-like" evidence="1">
    <location>
        <begin position="9"/>
        <end position="73"/>
    </location>
</feature>
<evidence type="ECO:0000313" key="2">
    <source>
        <dbReference type="EMBL" id="UXA63730.1"/>
    </source>
</evidence>
<proteinExistence type="predicted"/>
<dbReference type="Pfam" id="PF26642">
    <property type="entry name" value="XAC0095_dom"/>
    <property type="match status" value="1"/>
</dbReference>
<dbReference type="InterPro" id="IPR058099">
    <property type="entry name" value="T3SS_XAC0095_dom"/>
</dbReference>
<dbReference type="GeneID" id="75152075"/>
<protein>
    <recommendedName>
        <fullName evidence="1">XAC0095-like domain-containing protein</fullName>
    </recommendedName>
</protein>
<evidence type="ECO:0000313" key="3">
    <source>
        <dbReference type="Proteomes" id="UP001058381"/>
    </source>
</evidence>
<organism evidence="2 3">
    <name type="scientific">Xanthomonas prunicola</name>
    <dbReference type="NCBI Taxonomy" id="2053930"/>
    <lineage>
        <taxon>Bacteria</taxon>
        <taxon>Pseudomonadati</taxon>
        <taxon>Pseudomonadota</taxon>
        <taxon>Gammaproteobacteria</taxon>
        <taxon>Lysobacterales</taxon>
        <taxon>Lysobacteraceae</taxon>
        <taxon>Xanthomonas</taxon>
    </lineage>
</organism>
<evidence type="ECO:0000259" key="1">
    <source>
        <dbReference type="Pfam" id="PF26642"/>
    </source>
</evidence>
<dbReference type="NCBIfam" id="NF047335">
    <property type="entry name" value="T3SS_XAC0095"/>
    <property type="match status" value="1"/>
</dbReference>
<sequence length="75" mass="8576">MEQSLFGYYLLPENAQLRLLQTRDHLRFLAALVCAKYSADASNPHKVTVTPDALEFCFELLAEQIEQVLKQIQPP</sequence>
<dbReference type="Proteomes" id="UP001058381">
    <property type="component" value="Chromosome"/>
</dbReference>
<dbReference type="RefSeq" id="WP_029820797.1">
    <property type="nucleotide sequence ID" value="NZ_CP096138.1"/>
</dbReference>
<accession>A0A9Q9IZB0</accession>
<dbReference type="AlphaFoldDB" id="A0A9Q9IZB0"/>
<name>A0A9Q9IZB0_9XANT</name>
<dbReference type="EMBL" id="CP096142">
    <property type="protein sequence ID" value="UXA63730.1"/>
    <property type="molecule type" value="Genomic_DNA"/>
</dbReference>
<gene>
    <name evidence="2" type="ORF">M0D43_11940</name>
</gene>